<gene>
    <name evidence="1" type="ORF">GCM10025751_14340</name>
</gene>
<proteinExistence type="predicted"/>
<dbReference type="AlphaFoldDB" id="A0AAV3UEH6"/>
<organism evidence="1 2">
    <name type="scientific">Haladaptatus pallidirubidus</name>
    <dbReference type="NCBI Taxonomy" id="1008152"/>
    <lineage>
        <taxon>Archaea</taxon>
        <taxon>Methanobacteriati</taxon>
        <taxon>Methanobacteriota</taxon>
        <taxon>Stenosarchaea group</taxon>
        <taxon>Halobacteria</taxon>
        <taxon>Halobacteriales</taxon>
        <taxon>Haladaptataceae</taxon>
        <taxon>Haladaptatus</taxon>
    </lineage>
</organism>
<reference evidence="1 2" key="1">
    <citation type="journal article" date="2019" name="Int. J. Syst. Evol. Microbiol.">
        <title>The Global Catalogue of Microorganisms (GCM) 10K type strain sequencing project: providing services to taxonomists for standard genome sequencing and annotation.</title>
        <authorList>
            <consortium name="The Broad Institute Genomics Platform"/>
            <consortium name="The Broad Institute Genome Sequencing Center for Infectious Disease"/>
            <person name="Wu L."/>
            <person name="Ma J."/>
        </authorList>
    </citation>
    <scope>NUCLEOTIDE SEQUENCE [LARGE SCALE GENOMIC DNA]</scope>
    <source>
        <strain evidence="1 2">JCM 17504</strain>
    </source>
</reference>
<protein>
    <submittedName>
        <fullName evidence="1">Uncharacterized protein</fullName>
    </submittedName>
</protein>
<dbReference type="GeneID" id="68612021"/>
<comment type="caution">
    <text evidence="1">The sequence shown here is derived from an EMBL/GenBank/DDBJ whole genome shotgun (WGS) entry which is preliminary data.</text>
</comment>
<evidence type="ECO:0000313" key="1">
    <source>
        <dbReference type="EMBL" id="GAA5045836.1"/>
    </source>
</evidence>
<dbReference type="EMBL" id="BAABKX010000001">
    <property type="protein sequence ID" value="GAA5045836.1"/>
    <property type="molecule type" value="Genomic_DNA"/>
</dbReference>
<accession>A0AAV3UEH6</accession>
<sequence>MSQNNRVQHQNQFLVCDSTFEPTPPVGFSHAEFTDELDVYHSETLPVFQASDGDN</sequence>
<keyword evidence="2" id="KW-1185">Reference proteome</keyword>
<name>A0AAV3UEH6_9EURY</name>
<evidence type="ECO:0000313" key="2">
    <source>
        <dbReference type="Proteomes" id="UP001501729"/>
    </source>
</evidence>
<dbReference type="RefSeq" id="WP_227776218.1">
    <property type="nucleotide sequence ID" value="NZ_BAABKX010000001.1"/>
</dbReference>
<dbReference type="Proteomes" id="UP001501729">
    <property type="component" value="Unassembled WGS sequence"/>
</dbReference>